<dbReference type="STRING" id="2718.CHUV0807_0741"/>
<organism evidence="7 8">
    <name type="scientific">Cardiobacterium hominis (strain ATCC 15826 / DSM 8339 / NCTC 10426 / 6573)</name>
    <dbReference type="NCBI Taxonomy" id="638300"/>
    <lineage>
        <taxon>Bacteria</taxon>
        <taxon>Pseudomonadati</taxon>
        <taxon>Pseudomonadota</taxon>
        <taxon>Gammaproteobacteria</taxon>
        <taxon>Cardiobacteriales</taxon>
        <taxon>Cardiobacteriaceae</taxon>
        <taxon>Cardiobacterium</taxon>
    </lineage>
</organism>
<comment type="cofactor">
    <cofactor evidence="1">
        <name>pyridoxal 5'-phosphate</name>
        <dbReference type="ChEBI" id="CHEBI:597326"/>
    </cofactor>
</comment>
<feature type="domain" description="Aminotransferase class I/classII large" evidence="6">
    <location>
        <begin position="36"/>
        <end position="371"/>
    </location>
</feature>
<dbReference type="Gene3D" id="3.40.640.10">
    <property type="entry name" value="Type I PLP-dependent aspartate aminotransferase-like (Major domain)"/>
    <property type="match status" value="1"/>
</dbReference>
<evidence type="ECO:0000313" key="7">
    <source>
        <dbReference type="EMBL" id="EEV87360.1"/>
    </source>
</evidence>
<dbReference type="EMBL" id="ACKY01000132">
    <property type="protein sequence ID" value="EEV87360.1"/>
    <property type="molecule type" value="Genomic_DNA"/>
</dbReference>
<evidence type="ECO:0000313" key="8">
    <source>
        <dbReference type="Proteomes" id="UP000004870"/>
    </source>
</evidence>
<dbReference type="Gene3D" id="3.90.1150.10">
    <property type="entry name" value="Aspartate Aminotransferase, domain 1"/>
    <property type="match status" value="1"/>
</dbReference>
<dbReference type="Proteomes" id="UP000004870">
    <property type="component" value="Unassembled WGS sequence"/>
</dbReference>
<dbReference type="OrthoDB" id="9803354at2"/>
<dbReference type="NCBIfam" id="TIGR04350">
    <property type="entry name" value="C_S_lyase_PatB"/>
    <property type="match status" value="1"/>
</dbReference>
<dbReference type="InterPro" id="IPR027619">
    <property type="entry name" value="C-S_lyase_PatB-like"/>
</dbReference>
<keyword evidence="8" id="KW-1185">Reference proteome</keyword>
<evidence type="ECO:0000256" key="2">
    <source>
        <dbReference type="ARBA" id="ARBA00012224"/>
    </source>
</evidence>
<dbReference type="GO" id="GO:0030170">
    <property type="term" value="F:pyridoxal phosphate binding"/>
    <property type="evidence" value="ECO:0007669"/>
    <property type="project" value="InterPro"/>
</dbReference>
<dbReference type="SUPFAM" id="SSF53383">
    <property type="entry name" value="PLP-dependent transferases"/>
    <property type="match status" value="1"/>
</dbReference>
<dbReference type="PANTHER" id="PTHR43525:SF1">
    <property type="entry name" value="PROTEIN MALY"/>
    <property type="match status" value="1"/>
</dbReference>
<dbReference type="InterPro" id="IPR004839">
    <property type="entry name" value="Aminotransferase_I/II_large"/>
</dbReference>
<reference evidence="7 8" key="1">
    <citation type="submission" date="2009-08" db="EMBL/GenBank/DDBJ databases">
        <authorList>
            <person name="Qin X."/>
            <person name="Bachman B."/>
            <person name="Battles P."/>
            <person name="Bell A."/>
            <person name="Bess C."/>
            <person name="Bickham C."/>
            <person name="Chaboub L."/>
            <person name="Chen D."/>
            <person name="Coyle M."/>
            <person name="Deiros D.R."/>
            <person name="Dinh H."/>
            <person name="Forbes L."/>
            <person name="Fowler G."/>
            <person name="Francisco L."/>
            <person name="Fu Q."/>
            <person name="Gubbala S."/>
            <person name="Hale W."/>
            <person name="Han Y."/>
            <person name="Hemphill L."/>
            <person name="Highlander S.K."/>
            <person name="Hirani K."/>
            <person name="Hogues M."/>
            <person name="Jackson L."/>
            <person name="Jakkamsetti A."/>
            <person name="Javaid M."/>
            <person name="Jiang H."/>
            <person name="Korchina V."/>
            <person name="Kovar C."/>
            <person name="Lara F."/>
            <person name="Lee S."/>
            <person name="Mata R."/>
            <person name="Mathew T."/>
            <person name="Moen C."/>
            <person name="Morales K."/>
            <person name="Munidasa M."/>
            <person name="Nazareth L."/>
            <person name="Ngo R."/>
            <person name="Nguyen L."/>
            <person name="Okwuonu G."/>
            <person name="Ongeri F."/>
            <person name="Patil S."/>
            <person name="Petrosino J."/>
            <person name="Pham C."/>
            <person name="Pham P."/>
            <person name="Pu L.-L."/>
            <person name="Puazo M."/>
            <person name="Raj R."/>
            <person name="Reid J."/>
            <person name="Rouhana J."/>
            <person name="Saada N."/>
            <person name="Shang Y."/>
            <person name="Simmons D."/>
            <person name="Thornton R."/>
            <person name="Warren J."/>
            <person name="Weissenberger G."/>
            <person name="Zhang J."/>
            <person name="Zhang L."/>
            <person name="Zhou C."/>
            <person name="Zhu D."/>
            <person name="Muzny D."/>
            <person name="Worley K."/>
            <person name="Gibbs R."/>
        </authorList>
    </citation>
    <scope>NUCLEOTIDE SEQUENCE [LARGE SCALE GENOMIC DNA]</scope>
    <source>
        <strain evidence="8">ATCC 15826 / DSM 8339 / NCTC 10426 / 6573</strain>
    </source>
</reference>
<comment type="caution">
    <text evidence="7">The sequence shown here is derived from an EMBL/GenBank/DDBJ whole genome shotgun (WGS) entry which is preliminary data.</text>
</comment>
<protein>
    <recommendedName>
        <fullName evidence="2">cysteine-S-conjugate beta-lyase</fullName>
        <ecNumber evidence="2">4.4.1.13</ecNumber>
    </recommendedName>
</protein>
<dbReference type="RefSeq" id="WP_004143273.1">
    <property type="nucleotide sequence ID" value="NZ_GG694029.1"/>
</dbReference>
<evidence type="ECO:0000256" key="4">
    <source>
        <dbReference type="ARBA" id="ARBA00023239"/>
    </source>
</evidence>
<dbReference type="EC" id="4.4.1.13" evidence="2"/>
<evidence type="ECO:0000256" key="1">
    <source>
        <dbReference type="ARBA" id="ARBA00001933"/>
    </source>
</evidence>
<dbReference type="AlphaFoldDB" id="C8NDC6"/>
<dbReference type="InterPro" id="IPR051798">
    <property type="entry name" value="Class-II_PLP-Dep_Aminotrans"/>
</dbReference>
<evidence type="ECO:0000256" key="3">
    <source>
        <dbReference type="ARBA" id="ARBA00022898"/>
    </source>
</evidence>
<evidence type="ECO:0000256" key="5">
    <source>
        <dbReference type="ARBA" id="ARBA00037974"/>
    </source>
</evidence>
<proteinExistence type="inferred from homology"/>
<keyword evidence="4" id="KW-0456">Lyase</keyword>
<dbReference type="GO" id="GO:0008483">
    <property type="term" value="F:transaminase activity"/>
    <property type="evidence" value="ECO:0007669"/>
    <property type="project" value="UniProtKB-KW"/>
</dbReference>
<dbReference type="PANTHER" id="PTHR43525">
    <property type="entry name" value="PROTEIN MALY"/>
    <property type="match status" value="1"/>
</dbReference>
<evidence type="ECO:0000259" key="6">
    <source>
        <dbReference type="Pfam" id="PF00155"/>
    </source>
</evidence>
<sequence length="383" mass="42813">MLRSSDTRAQSDSDKWHKYSGRNILPMWIADTEFLAAPAILDALQERLEHGVFGYGHRRQRFLDAIKKHCHDQYGWHIEDDWIQPLTGVVPGLNFSRAVAQLRGKNQAVMVEPVYPHLRKHPALLPGFTDRGSPCKLENGRWVPDFAALEANISADTGLLLLCHPHNPIGRVYSDDELARYAEIAQKHDLIVCSDEIHCDLILNGSRHRPFADLSDDARARTITLMAASKTWNIAGLSCAFAIIADAELRRDFQRVSAGMTGDVNVLGMTATIAALEHGEPWRQEMLKYLRENAELTEARINATGKLHMTPVEATYLAWIDARDLGVENPQKYFEQHGVGMNDGADFGAPGYVRLNFGCPRDMLEEALERISRAVEAAAGQKP</sequence>
<dbReference type="CDD" id="cd00609">
    <property type="entry name" value="AAT_like"/>
    <property type="match status" value="1"/>
</dbReference>
<dbReference type="GO" id="GO:0047804">
    <property type="term" value="F:cysteine-S-conjugate beta-lyase activity"/>
    <property type="evidence" value="ECO:0007669"/>
    <property type="project" value="UniProtKB-EC"/>
</dbReference>
<dbReference type="HOGENOM" id="CLU_017584_15_0_6"/>
<dbReference type="InterPro" id="IPR015422">
    <property type="entry name" value="PyrdxlP-dep_Trfase_small"/>
</dbReference>
<dbReference type="Pfam" id="PF00155">
    <property type="entry name" value="Aminotran_1_2"/>
    <property type="match status" value="1"/>
</dbReference>
<keyword evidence="7" id="KW-0808">Transferase</keyword>
<dbReference type="GeneID" id="84790551"/>
<keyword evidence="3" id="KW-0663">Pyridoxal phosphate</keyword>
<keyword evidence="7" id="KW-0032">Aminotransferase</keyword>
<comment type="similarity">
    <text evidence="5">Belongs to the class-II pyridoxal-phosphate-dependent aminotransferase family. MalY/PatB cystathionine beta-lyase subfamily.</text>
</comment>
<accession>C8NDC6</accession>
<name>C8NDC6_CARH6</name>
<gene>
    <name evidence="7" type="ORF">HMPREF0198_2504</name>
</gene>
<dbReference type="InterPro" id="IPR015421">
    <property type="entry name" value="PyrdxlP-dep_Trfase_major"/>
</dbReference>
<dbReference type="InterPro" id="IPR015424">
    <property type="entry name" value="PyrdxlP-dep_Trfase"/>
</dbReference>